<keyword evidence="4" id="KW-1185">Reference proteome</keyword>
<evidence type="ECO:0000313" key="4">
    <source>
        <dbReference type="Proteomes" id="UP001515660"/>
    </source>
</evidence>
<reference evidence="3 4" key="1">
    <citation type="journal article" date="2022" name="Microorganisms">
        <title>Genome Sequence and Characterization of a Xanthorhodopsin-Containing, Aerobic Anoxygenic Phototrophic Rhodobacter Species, Isolated from Mesophilic Conditions at Yellowstone National Park.</title>
        <authorList>
            <person name="Kyndt J.A."/>
            <person name="Robertson S."/>
            <person name="Shoffstall I.B."/>
            <person name="Ramaley R.F."/>
            <person name="Meyer T.E."/>
        </authorList>
    </citation>
    <scope>NUCLEOTIDE SEQUENCE [LARGE SCALE GENOMIC DNA]</scope>
    <source>
        <strain evidence="3 4">M37P</strain>
    </source>
</reference>
<evidence type="ECO:0000313" key="3">
    <source>
        <dbReference type="EMBL" id="NHB76646.1"/>
    </source>
</evidence>
<feature type="compositionally biased region" description="Low complexity" evidence="1">
    <location>
        <begin position="677"/>
        <end position="687"/>
    </location>
</feature>
<comment type="caution">
    <text evidence="3">The sequence shown here is derived from an EMBL/GenBank/DDBJ whole genome shotgun (WGS) entry which is preliminary data.</text>
</comment>
<feature type="signal peptide" evidence="2">
    <location>
        <begin position="1"/>
        <end position="15"/>
    </location>
</feature>
<proteinExistence type="predicted"/>
<feature type="region of interest" description="Disordered" evidence="1">
    <location>
        <begin position="666"/>
        <end position="690"/>
    </location>
</feature>
<gene>
    <name evidence="3" type="ORF">G8O29_07800</name>
</gene>
<evidence type="ECO:0000256" key="1">
    <source>
        <dbReference type="SAM" id="MobiDB-lite"/>
    </source>
</evidence>
<dbReference type="RefSeq" id="WP_166402676.1">
    <property type="nucleotide sequence ID" value="NZ_JAANHS010000004.1"/>
</dbReference>
<feature type="chain" id="PRO_5046403220" description="HEAT repeat protein" evidence="2">
    <location>
        <begin position="16"/>
        <end position="723"/>
    </location>
</feature>
<name>A0ABX0G607_9RHOB</name>
<sequence>MIRPALILLSLAAPAAGETARVYSGEHGDFTRLVIELPNGSDWLLGRTEDGYAFATKDAAQPDYDLAGVWRRISRARASAILKDPGTGALRLSLGCDCHITPFEFRPGVVVLDIRPGAAPKGSEFEVAFDGQRKGAAESDQPQPAGGPVQDYTWLDTRATTTVPNHTPSPLPLPLATGGVSLEPLRNELLEQLARGAAEGIVDLGLPAKASGKTQAASEDLPWSGIRIGEQPGLATRLPNPFENERESDPACTPEPLLDIAAWGEALSPLDILASARSGLHGEFDIADPDAVLRSVRLHLHLGFGAEAIQMTELVSDAAEAEPLSIYKSMGRIIDGEPDPATPFAGMLDCDGPAALWAALARDRLPRGPGVNRAAILRAFQSLPSHLRSHLGSGLADRFLAIDDADAARMIRDAMSRAPQVEAKTIALLDASNSLHRGDIEAARRHAAEAVALDGNQATSLVTLVEAHFQDQKPLAAEIPETLRALRGEIGASELGAKVDRAIVLSLALSGQMDAAFSSGEAVGKVLADLWNVAASRADDDSFLRHAVLPTGNQPPALPQDLALNIAVRLLDLGFPDAALAWIGPVSTRDTASRRLAAARAQLGRGDARAALQLLEGLNGAESESVRAAALFQLDDLPQAASALRAARRPDDAIRVELWQGKDPATESDVSSVWKDPALSPSASAPAGETGLLGRAATSVDASMAARAAVETLLRSVPQPSGN</sequence>
<protein>
    <recommendedName>
        <fullName evidence="5">HEAT repeat protein</fullName>
    </recommendedName>
</protein>
<organism evidence="3 4">
    <name type="scientific">Rhodobacter calidifons</name>
    <dbReference type="NCBI Taxonomy" id="2715277"/>
    <lineage>
        <taxon>Bacteria</taxon>
        <taxon>Pseudomonadati</taxon>
        <taxon>Pseudomonadota</taxon>
        <taxon>Alphaproteobacteria</taxon>
        <taxon>Rhodobacterales</taxon>
        <taxon>Rhodobacter group</taxon>
        <taxon>Rhodobacter</taxon>
    </lineage>
</organism>
<dbReference type="Proteomes" id="UP001515660">
    <property type="component" value="Unassembled WGS sequence"/>
</dbReference>
<accession>A0ABX0G607</accession>
<keyword evidence="2" id="KW-0732">Signal</keyword>
<evidence type="ECO:0008006" key="5">
    <source>
        <dbReference type="Google" id="ProtNLM"/>
    </source>
</evidence>
<dbReference type="EMBL" id="JAANHS010000004">
    <property type="protein sequence ID" value="NHB76646.1"/>
    <property type="molecule type" value="Genomic_DNA"/>
</dbReference>
<evidence type="ECO:0000256" key="2">
    <source>
        <dbReference type="SAM" id="SignalP"/>
    </source>
</evidence>